<name>A0A1T4WIT8_9GAMM</name>
<comment type="similarity">
    <text evidence="3">Belongs to the class I-like SAM-binding methyltransferase superfamily. Cx-SAM synthase family.</text>
</comment>
<dbReference type="GO" id="GO:1904047">
    <property type="term" value="F:S-adenosyl-L-methionine binding"/>
    <property type="evidence" value="ECO:0007669"/>
    <property type="project" value="UniProtKB-UniRule"/>
</dbReference>
<dbReference type="OrthoDB" id="9779941at2"/>
<dbReference type="GO" id="GO:0002098">
    <property type="term" value="P:tRNA wobble uridine modification"/>
    <property type="evidence" value="ECO:0007669"/>
    <property type="project" value="InterPro"/>
</dbReference>
<feature type="binding site" evidence="3 4">
    <location>
        <begin position="66"/>
        <end position="68"/>
    </location>
    <ligand>
        <name>S-adenosyl-L-methionine</name>
        <dbReference type="ChEBI" id="CHEBI:59789"/>
    </ligand>
</feature>
<dbReference type="InterPro" id="IPR005271">
    <property type="entry name" value="CmoA"/>
</dbReference>
<organism evidence="6 7">
    <name type="scientific">Thiothrix eikelboomii</name>
    <dbReference type="NCBI Taxonomy" id="92487"/>
    <lineage>
        <taxon>Bacteria</taxon>
        <taxon>Pseudomonadati</taxon>
        <taxon>Pseudomonadota</taxon>
        <taxon>Gammaproteobacteria</taxon>
        <taxon>Thiotrichales</taxon>
        <taxon>Thiotrichaceae</taxon>
        <taxon>Thiothrix</taxon>
    </lineage>
</organism>
<keyword evidence="6" id="KW-0489">Methyltransferase</keyword>
<evidence type="ECO:0000256" key="3">
    <source>
        <dbReference type="HAMAP-Rule" id="MF_01589"/>
    </source>
</evidence>
<evidence type="ECO:0000256" key="4">
    <source>
        <dbReference type="PIRSR" id="PIRSR006325-1"/>
    </source>
</evidence>
<keyword evidence="2 3" id="KW-0949">S-adenosyl-L-methionine</keyword>
<gene>
    <name evidence="3" type="primary">cmoA</name>
    <name evidence="6" type="ORF">SAMN02745130_01765</name>
</gene>
<dbReference type="GO" id="GO:0016743">
    <property type="term" value="F:carboxyl- or carbamoyltransferase activity"/>
    <property type="evidence" value="ECO:0007669"/>
    <property type="project" value="UniProtKB-UniRule"/>
</dbReference>
<reference evidence="6 7" key="1">
    <citation type="submission" date="2017-02" db="EMBL/GenBank/DDBJ databases">
        <authorList>
            <person name="Peterson S.W."/>
        </authorList>
    </citation>
    <scope>NUCLEOTIDE SEQUENCE [LARGE SCALE GENOMIC DNA]</scope>
    <source>
        <strain evidence="6 7">ATCC 49788</strain>
    </source>
</reference>
<dbReference type="STRING" id="92487.SAMN02745130_01765"/>
<dbReference type="PIRSF" id="PIRSF006325">
    <property type="entry name" value="MeTrfase_bac"/>
    <property type="match status" value="1"/>
</dbReference>
<dbReference type="Gene3D" id="3.40.50.150">
    <property type="entry name" value="Vaccinia Virus protein VP39"/>
    <property type="match status" value="1"/>
</dbReference>
<dbReference type="Pfam" id="PF13649">
    <property type="entry name" value="Methyltransf_25"/>
    <property type="match status" value="1"/>
</dbReference>
<dbReference type="HAMAP" id="MF_01589">
    <property type="entry name" value="Cx_SAM_synthase"/>
    <property type="match status" value="1"/>
</dbReference>
<sequence length="245" mass="27422">MATESTRDQIFAQTQQVVDFAFTAAVADVFPDMVRRSVPGYETVISQLGVLARHYAQTDSTIYDLGCSLGAATLAMATQVRQPGVQYICVDNSEAMIQRCEQRLQRQLPVASFQTLVEDICQVPMQRASIVVLNFTLQFIQPAARQALIERIYHALLPGGVLILSEKIKFAEADQQALMTELYLEFKRANGYSELEISQKRSALENVLIPDTLAVHHERLQRAGFSQSLVWFQNFVFASMIAVKA</sequence>
<feature type="binding site" evidence="3 4">
    <location>
        <begin position="91"/>
        <end position="92"/>
    </location>
    <ligand>
        <name>S-adenosyl-L-methionine</name>
        <dbReference type="ChEBI" id="CHEBI:59789"/>
    </ligand>
</feature>
<dbReference type="RefSeq" id="WP_078922233.1">
    <property type="nucleotide sequence ID" value="NZ_FUYB01000006.1"/>
</dbReference>
<feature type="binding site" evidence="3 4">
    <location>
        <begin position="119"/>
        <end position="120"/>
    </location>
    <ligand>
        <name>S-adenosyl-L-methionine</name>
        <dbReference type="ChEBI" id="CHEBI:59789"/>
    </ligand>
</feature>
<feature type="binding site" evidence="3 4">
    <location>
        <position position="41"/>
    </location>
    <ligand>
        <name>S-adenosyl-L-methionine</name>
        <dbReference type="ChEBI" id="CHEBI:59789"/>
    </ligand>
</feature>
<evidence type="ECO:0000256" key="2">
    <source>
        <dbReference type="ARBA" id="ARBA00022691"/>
    </source>
</evidence>
<proteinExistence type="inferred from homology"/>
<feature type="domain" description="Methyltransferase" evidence="5">
    <location>
        <begin position="62"/>
        <end position="160"/>
    </location>
</feature>
<feature type="binding site" evidence="3">
    <location>
        <position position="201"/>
    </location>
    <ligand>
        <name>S-adenosyl-L-methionine</name>
        <dbReference type="ChEBI" id="CHEBI:59789"/>
    </ligand>
</feature>
<dbReference type="GO" id="GO:0032259">
    <property type="term" value="P:methylation"/>
    <property type="evidence" value="ECO:0007669"/>
    <property type="project" value="UniProtKB-KW"/>
</dbReference>
<dbReference type="AlphaFoldDB" id="A0A1T4WIT8"/>
<dbReference type="InterPro" id="IPR029063">
    <property type="entry name" value="SAM-dependent_MTases_sf"/>
</dbReference>
<keyword evidence="1 3" id="KW-0808">Transferase</keyword>
<dbReference type="CDD" id="cd02440">
    <property type="entry name" value="AdoMet_MTases"/>
    <property type="match status" value="1"/>
</dbReference>
<evidence type="ECO:0000313" key="6">
    <source>
        <dbReference type="EMBL" id="SKA77240.1"/>
    </source>
</evidence>
<dbReference type="EC" id="2.1.3.-" evidence="3"/>
<evidence type="ECO:0000313" key="7">
    <source>
        <dbReference type="Proteomes" id="UP000190460"/>
    </source>
</evidence>
<comment type="subunit">
    <text evidence="3">Homodimer.</text>
</comment>
<protein>
    <recommendedName>
        <fullName evidence="3">Carboxy-S-adenosyl-L-methionine synthase</fullName>
        <shortName evidence="3">Cx-SAM synthase</shortName>
        <ecNumber evidence="3">2.1.3.-</ecNumber>
    </recommendedName>
</protein>
<accession>A0A1T4WIT8</accession>
<keyword evidence="7" id="KW-1185">Reference proteome</keyword>
<dbReference type="Proteomes" id="UP000190460">
    <property type="component" value="Unassembled WGS sequence"/>
</dbReference>
<dbReference type="PANTHER" id="PTHR43861">
    <property type="entry name" value="TRANS-ACONITATE 2-METHYLTRANSFERASE-RELATED"/>
    <property type="match status" value="1"/>
</dbReference>
<comment type="catalytic activity">
    <reaction evidence="3">
        <text>prephenate + S-adenosyl-L-methionine = carboxy-S-adenosyl-L-methionine + 3-phenylpyruvate + H2O</text>
        <dbReference type="Rhea" id="RHEA:51692"/>
        <dbReference type="ChEBI" id="CHEBI:15377"/>
        <dbReference type="ChEBI" id="CHEBI:18005"/>
        <dbReference type="ChEBI" id="CHEBI:29934"/>
        <dbReference type="ChEBI" id="CHEBI:59789"/>
        <dbReference type="ChEBI" id="CHEBI:134278"/>
    </reaction>
</comment>
<dbReference type="NCBIfam" id="TIGR00740">
    <property type="entry name" value="carboxy-S-adenosyl-L-methionine synthase CmoA"/>
    <property type="match status" value="1"/>
</dbReference>
<evidence type="ECO:0000256" key="1">
    <source>
        <dbReference type="ARBA" id="ARBA00022679"/>
    </source>
</evidence>
<dbReference type="InterPro" id="IPR041698">
    <property type="entry name" value="Methyltransf_25"/>
</dbReference>
<dbReference type="SUPFAM" id="SSF53335">
    <property type="entry name" value="S-adenosyl-L-methionine-dependent methyltransferases"/>
    <property type="match status" value="1"/>
</dbReference>
<comment type="function">
    <text evidence="3">Catalyzes the conversion of S-adenosyl-L-methionine (SAM) to carboxy-S-adenosyl-L-methionine (Cx-SAM).</text>
</comment>
<dbReference type="GO" id="GO:0008168">
    <property type="term" value="F:methyltransferase activity"/>
    <property type="evidence" value="ECO:0007669"/>
    <property type="project" value="UniProtKB-KW"/>
</dbReference>
<feature type="binding site" evidence="3 4">
    <location>
        <position position="134"/>
    </location>
    <ligand>
        <name>S-adenosyl-L-methionine</name>
        <dbReference type="ChEBI" id="CHEBI:59789"/>
    </ligand>
</feature>
<dbReference type="PANTHER" id="PTHR43861:SF2">
    <property type="entry name" value="CARBOXY-S-ADENOSYL-L-METHIONINE SYNTHASE"/>
    <property type="match status" value="1"/>
</dbReference>
<dbReference type="EMBL" id="FUYB01000006">
    <property type="protein sequence ID" value="SKA77240.1"/>
    <property type="molecule type" value="Genomic_DNA"/>
</dbReference>
<evidence type="ECO:0000259" key="5">
    <source>
        <dbReference type="Pfam" id="PF13649"/>
    </source>
</evidence>